<dbReference type="PANTHER" id="PTHR34582">
    <property type="entry name" value="UPF0702 TRANSMEMBRANE PROTEIN YCAP"/>
    <property type="match status" value="1"/>
</dbReference>
<evidence type="ECO:0000313" key="10">
    <source>
        <dbReference type="EMBL" id="OIU71519.1"/>
    </source>
</evidence>
<proteinExistence type="inferred from homology"/>
<evidence type="ECO:0000256" key="6">
    <source>
        <dbReference type="ARBA" id="ARBA00023136"/>
    </source>
</evidence>
<evidence type="ECO:0000259" key="9">
    <source>
        <dbReference type="Pfam" id="PF04239"/>
    </source>
</evidence>
<keyword evidence="3" id="KW-1003">Cell membrane</keyword>
<evidence type="ECO:0000256" key="8">
    <source>
        <dbReference type="SAM" id="Phobius"/>
    </source>
</evidence>
<accession>A0A1J6WUH1</accession>
<dbReference type="EMBL" id="MINN01000085">
    <property type="protein sequence ID" value="OIU71519.1"/>
    <property type="molecule type" value="Genomic_DNA"/>
</dbReference>
<evidence type="ECO:0000256" key="5">
    <source>
        <dbReference type="ARBA" id="ARBA00022989"/>
    </source>
</evidence>
<evidence type="ECO:0000256" key="7">
    <source>
        <dbReference type="SAM" id="MobiDB-lite"/>
    </source>
</evidence>
<keyword evidence="11" id="KW-1185">Reference proteome</keyword>
<keyword evidence="4 8" id="KW-0812">Transmembrane</keyword>
<feature type="transmembrane region" description="Helical" evidence="8">
    <location>
        <begin position="31"/>
        <end position="50"/>
    </location>
</feature>
<feature type="compositionally biased region" description="Basic and acidic residues" evidence="7">
    <location>
        <begin position="188"/>
        <end position="207"/>
    </location>
</feature>
<dbReference type="InterPro" id="IPR007353">
    <property type="entry name" value="DUF421"/>
</dbReference>
<dbReference type="Gene3D" id="3.30.240.20">
    <property type="entry name" value="bsu07140 like domains"/>
    <property type="match status" value="1"/>
</dbReference>
<organism evidence="10 11">
    <name type="scientific">Rossellomorea aquimaris</name>
    <dbReference type="NCBI Taxonomy" id="189382"/>
    <lineage>
        <taxon>Bacteria</taxon>
        <taxon>Bacillati</taxon>
        <taxon>Bacillota</taxon>
        <taxon>Bacilli</taxon>
        <taxon>Bacillales</taxon>
        <taxon>Bacillaceae</taxon>
        <taxon>Rossellomorea</taxon>
    </lineage>
</organism>
<dbReference type="AlphaFoldDB" id="A0A1J6WUH1"/>
<keyword evidence="5 8" id="KW-1133">Transmembrane helix</keyword>
<comment type="caution">
    <text evidence="10">The sequence shown here is derived from an EMBL/GenBank/DDBJ whole genome shotgun (WGS) entry which is preliminary data.</text>
</comment>
<evidence type="ECO:0000313" key="11">
    <source>
        <dbReference type="Proteomes" id="UP000182062"/>
    </source>
</evidence>
<evidence type="ECO:0000256" key="3">
    <source>
        <dbReference type="ARBA" id="ARBA00022475"/>
    </source>
</evidence>
<dbReference type="InterPro" id="IPR023090">
    <property type="entry name" value="UPF0702_alpha/beta_dom_sf"/>
</dbReference>
<gene>
    <name evidence="10" type="ORF">BHE18_10570</name>
</gene>
<name>A0A1J6WUH1_9BACI</name>
<evidence type="ECO:0000256" key="4">
    <source>
        <dbReference type="ARBA" id="ARBA00022692"/>
    </source>
</evidence>
<evidence type="ECO:0000256" key="2">
    <source>
        <dbReference type="ARBA" id="ARBA00006448"/>
    </source>
</evidence>
<dbReference type="Pfam" id="PF04239">
    <property type="entry name" value="DUF421"/>
    <property type="match status" value="1"/>
</dbReference>
<feature type="region of interest" description="Disordered" evidence="7">
    <location>
        <begin position="178"/>
        <end position="213"/>
    </location>
</feature>
<reference evidence="10 11" key="1">
    <citation type="submission" date="2016-09" db="EMBL/GenBank/DDBJ databases">
        <title>Bacillus aquimaris SAMM genome sequence reveals colonization and biosurfactant production capacities.</title>
        <authorList>
            <person name="Waghmode S.R."/>
            <person name="Suryavanshi M.V."/>
        </authorList>
    </citation>
    <scope>NUCLEOTIDE SEQUENCE [LARGE SCALE GENOMIC DNA]</scope>
    <source>
        <strain evidence="10 11">SAMM</strain>
    </source>
</reference>
<feature type="domain" description="YetF C-terminal" evidence="9">
    <location>
        <begin position="78"/>
        <end position="150"/>
    </location>
</feature>
<comment type="subcellular location">
    <subcellularLocation>
        <location evidence="1">Cell membrane</location>
        <topology evidence="1">Multi-pass membrane protein</topology>
    </subcellularLocation>
</comment>
<keyword evidence="6 8" id="KW-0472">Membrane</keyword>
<dbReference type="Proteomes" id="UP000182062">
    <property type="component" value="Unassembled WGS sequence"/>
</dbReference>
<protein>
    <recommendedName>
        <fullName evidence="9">YetF C-terminal domain-containing protein</fullName>
    </recommendedName>
</protein>
<evidence type="ECO:0000256" key="1">
    <source>
        <dbReference type="ARBA" id="ARBA00004651"/>
    </source>
</evidence>
<dbReference type="OrthoDB" id="1796697at2"/>
<dbReference type="PANTHER" id="PTHR34582:SF2">
    <property type="entry name" value="UPF0702 TRANSMEMBRANE PROTEIN YDFR"/>
    <property type="match status" value="1"/>
</dbReference>
<comment type="similarity">
    <text evidence="2">Belongs to the UPF0702 family.</text>
</comment>
<feature type="transmembrane region" description="Helical" evidence="8">
    <location>
        <begin position="56"/>
        <end position="75"/>
    </location>
</feature>
<sequence>MDMHLIWKAILVVLGGTLLLRIAGRKSISQMSLAQVVIMIGIGSLLVQPIAGESIWTTLFVGLILVVSLVVIEYMQIKADWVEKFITGRSKVLIKDGELQTDTLKRLRLTVDQLEMKLRQNQIRTLSDVQEATLEPNGQVGVILKESSRPATNQDVQLLKQEIFALKQMIGSLSLHGQQYKPQSPVSGKEEGNDLFKEVATESHTIEPPRSLQ</sequence>
<feature type="transmembrane region" description="Helical" evidence="8">
    <location>
        <begin position="6"/>
        <end position="24"/>
    </location>
</feature>
<dbReference type="GO" id="GO:0005886">
    <property type="term" value="C:plasma membrane"/>
    <property type="evidence" value="ECO:0007669"/>
    <property type="project" value="UniProtKB-SubCell"/>
</dbReference>